<dbReference type="AlphaFoldDB" id="A0AAD9DIK7"/>
<proteinExistence type="predicted"/>
<dbReference type="EMBL" id="JATAAI010000001">
    <property type="protein sequence ID" value="KAK1748557.1"/>
    <property type="molecule type" value="Genomic_DNA"/>
</dbReference>
<dbReference type="SUPFAM" id="SSF51735">
    <property type="entry name" value="NAD(P)-binding Rossmann-fold domains"/>
    <property type="match status" value="1"/>
</dbReference>
<comment type="caution">
    <text evidence="3">The sequence shown here is derived from an EMBL/GenBank/DDBJ whole genome shotgun (WGS) entry which is preliminary data.</text>
</comment>
<evidence type="ECO:0000313" key="3">
    <source>
        <dbReference type="EMBL" id="KAK1748557.1"/>
    </source>
</evidence>
<dbReference type="Proteomes" id="UP001224775">
    <property type="component" value="Unassembled WGS sequence"/>
</dbReference>
<evidence type="ECO:0000259" key="2">
    <source>
        <dbReference type="Pfam" id="PF13460"/>
    </source>
</evidence>
<dbReference type="InterPro" id="IPR036291">
    <property type="entry name" value="NAD(P)-bd_dom_sf"/>
</dbReference>
<evidence type="ECO:0000256" key="1">
    <source>
        <dbReference type="SAM" id="SignalP"/>
    </source>
</evidence>
<feature type="signal peptide" evidence="1">
    <location>
        <begin position="1"/>
        <end position="19"/>
    </location>
</feature>
<reference evidence="3" key="1">
    <citation type="submission" date="2023-06" db="EMBL/GenBank/DDBJ databases">
        <title>Survivors Of The Sea: Transcriptome response of Skeletonema marinoi to long-term dormancy.</title>
        <authorList>
            <person name="Pinder M.I.M."/>
            <person name="Kourtchenko O."/>
            <person name="Robertson E.K."/>
            <person name="Larsson T."/>
            <person name="Maumus F."/>
            <person name="Osuna-Cruz C.M."/>
            <person name="Vancaester E."/>
            <person name="Stenow R."/>
            <person name="Vandepoele K."/>
            <person name="Ploug H."/>
            <person name="Bruchert V."/>
            <person name="Godhe A."/>
            <person name="Topel M."/>
        </authorList>
    </citation>
    <scope>NUCLEOTIDE SEQUENCE</scope>
    <source>
        <strain evidence="3">R05AC</strain>
    </source>
</reference>
<protein>
    <submittedName>
        <fullName evidence="3">Oxidoreductase</fullName>
    </submittedName>
</protein>
<dbReference type="Gene3D" id="3.40.50.720">
    <property type="entry name" value="NAD(P)-binding Rossmann-like Domain"/>
    <property type="match status" value="1"/>
</dbReference>
<name>A0AAD9DIK7_9STRA</name>
<dbReference type="PANTHER" id="PTHR14097:SF8">
    <property type="entry name" value="NAD(P)-BINDING DOMAIN-CONTAINING PROTEIN"/>
    <property type="match status" value="1"/>
</dbReference>
<sequence length="292" mass="32461">MLASKITLLLFFIASYASAQTAVVFGGSGAVGSEVLKSVLSDAFFKEVIVVGRHSSFKKIDEIVSSAEGESKVKRVNLARVEDISTYAKKIERADACLIALGTSAPHHMHLQQWLSVEIDLIRTIAEFCNTIQVRSISLLSAADVENESAVPFTKEEIESYGEGALGWIKMIILYMRVKGLEEKAVIESASDVQYIRIFQPNTIVTEEPRYGWFDATLFRLHKLVDRYLPSQYHSVDVRLLGAAMVADAKTKLQEREDLGSQQDVAKLSYEDYVSVAGKAFQDRLTANKDEL</sequence>
<gene>
    <name evidence="3" type="ORF">QTG54_000496</name>
</gene>
<keyword evidence="4" id="KW-1185">Reference proteome</keyword>
<dbReference type="Pfam" id="PF13460">
    <property type="entry name" value="NAD_binding_10"/>
    <property type="match status" value="1"/>
</dbReference>
<dbReference type="PANTHER" id="PTHR14097">
    <property type="entry name" value="OXIDOREDUCTASE HTATIP2"/>
    <property type="match status" value="1"/>
</dbReference>
<organism evidence="3 4">
    <name type="scientific">Skeletonema marinoi</name>
    <dbReference type="NCBI Taxonomy" id="267567"/>
    <lineage>
        <taxon>Eukaryota</taxon>
        <taxon>Sar</taxon>
        <taxon>Stramenopiles</taxon>
        <taxon>Ochrophyta</taxon>
        <taxon>Bacillariophyta</taxon>
        <taxon>Coscinodiscophyceae</taxon>
        <taxon>Thalassiosirophycidae</taxon>
        <taxon>Thalassiosirales</taxon>
        <taxon>Skeletonemataceae</taxon>
        <taxon>Skeletonema</taxon>
        <taxon>Skeletonema marinoi-dohrnii complex</taxon>
    </lineage>
</organism>
<keyword evidence="1" id="KW-0732">Signal</keyword>
<feature type="domain" description="NAD(P)-binding" evidence="2">
    <location>
        <begin position="26"/>
        <end position="189"/>
    </location>
</feature>
<accession>A0AAD9DIK7</accession>
<dbReference type="InterPro" id="IPR016040">
    <property type="entry name" value="NAD(P)-bd_dom"/>
</dbReference>
<feature type="chain" id="PRO_5041908605" evidence="1">
    <location>
        <begin position="20"/>
        <end position="292"/>
    </location>
</feature>
<evidence type="ECO:0000313" key="4">
    <source>
        <dbReference type="Proteomes" id="UP001224775"/>
    </source>
</evidence>